<sequence length="134" mass="15326">MDTQIKVRGYHTDLYQHVNNARYLEFLEEARWQLLEDHMDLESFMRGGYLFFVVNINISYRSPARVGDTVTVRSGLKKIGNKSAVIRQQIINKATGTMCVDADVTFVIADTGGRPLKLEADLKDKVMQIPLFEE</sequence>
<dbReference type="InterPro" id="IPR050563">
    <property type="entry name" value="4-hydroxybenzoyl-CoA_TE"/>
</dbReference>
<evidence type="ECO:0000256" key="1">
    <source>
        <dbReference type="ARBA" id="ARBA00005953"/>
    </source>
</evidence>
<dbReference type="EMBL" id="APJX01000001">
    <property type="protein sequence ID" value="EMS81031.1"/>
    <property type="molecule type" value="Genomic_DNA"/>
</dbReference>
<dbReference type="PANTHER" id="PTHR31793">
    <property type="entry name" value="4-HYDROXYBENZOYL-COA THIOESTERASE FAMILY MEMBER"/>
    <property type="match status" value="1"/>
</dbReference>
<accession>S0G7M4</accession>
<dbReference type="GO" id="GO:0047617">
    <property type="term" value="F:fatty acyl-CoA hydrolase activity"/>
    <property type="evidence" value="ECO:0007669"/>
    <property type="project" value="TreeGrafter"/>
</dbReference>
<dbReference type="NCBIfam" id="TIGR00051">
    <property type="entry name" value="YbgC/FadM family acyl-CoA thioesterase"/>
    <property type="match status" value="1"/>
</dbReference>
<comment type="similarity">
    <text evidence="1">Belongs to the 4-hydroxybenzoyl-CoA thioesterase family.</text>
</comment>
<dbReference type="CDD" id="cd00586">
    <property type="entry name" value="4HBT"/>
    <property type="match status" value="1"/>
</dbReference>
<dbReference type="RefSeq" id="WP_006963661.1">
    <property type="nucleotide sequence ID" value="NZ_APJX01000001.1"/>
</dbReference>
<evidence type="ECO:0000313" key="3">
    <source>
        <dbReference type="EMBL" id="EMS81031.1"/>
    </source>
</evidence>
<dbReference type="PANTHER" id="PTHR31793:SF24">
    <property type="entry name" value="LONG-CHAIN ACYL-COA THIOESTERASE FADM"/>
    <property type="match status" value="1"/>
</dbReference>
<name>S0G7M4_9BACT</name>
<dbReference type="Proteomes" id="UP000014216">
    <property type="component" value="Unassembled WGS sequence"/>
</dbReference>
<dbReference type="InterPro" id="IPR006684">
    <property type="entry name" value="YbgC/YbaW"/>
</dbReference>
<dbReference type="PIRSF" id="PIRSF003230">
    <property type="entry name" value="YbgC"/>
    <property type="match status" value="1"/>
</dbReference>
<organism evidence="3 4">
    <name type="scientific">Desulfotignum phosphitoxidans DSM 13687</name>
    <dbReference type="NCBI Taxonomy" id="1286635"/>
    <lineage>
        <taxon>Bacteria</taxon>
        <taxon>Pseudomonadati</taxon>
        <taxon>Thermodesulfobacteriota</taxon>
        <taxon>Desulfobacteria</taxon>
        <taxon>Desulfobacterales</taxon>
        <taxon>Desulfobacteraceae</taxon>
        <taxon>Desulfotignum</taxon>
    </lineage>
</organism>
<dbReference type="Pfam" id="PF13279">
    <property type="entry name" value="4HBT_2"/>
    <property type="match status" value="1"/>
</dbReference>
<protein>
    <submittedName>
        <fullName evidence="3">Long-chain acyl-CoA thioesterase TesC</fullName>
        <ecNumber evidence="3">3.1.2.-</ecNumber>
    </submittedName>
</protein>
<dbReference type="PATRIC" id="fig|1286635.3.peg.182"/>
<keyword evidence="2 3" id="KW-0378">Hydrolase</keyword>
<dbReference type="OrthoDB" id="9799036at2"/>
<proteinExistence type="inferred from homology"/>
<gene>
    <name evidence="3" type="primary">tesC</name>
    <name evidence="3" type="ORF">Dpo_1c01620</name>
</gene>
<comment type="caution">
    <text evidence="3">The sequence shown here is derived from an EMBL/GenBank/DDBJ whole genome shotgun (WGS) entry which is preliminary data.</text>
</comment>
<evidence type="ECO:0000256" key="2">
    <source>
        <dbReference type="ARBA" id="ARBA00022801"/>
    </source>
</evidence>
<evidence type="ECO:0000313" key="4">
    <source>
        <dbReference type="Proteomes" id="UP000014216"/>
    </source>
</evidence>
<dbReference type="SUPFAM" id="SSF54637">
    <property type="entry name" value="Thioesterase/thiol ester dehydrase-isomerase"/>
    <property type="match status" value="1"/>
</dbReference>
<dbReference type="Gene3D" id="3.10.129.10">
    <property type="entry name" value="Hotdog Thioesterase"/>
    <property type="match status" value="1"/>
</dbReference>
<dbReference type="InterPro" id="IPR029069">
    <property type="entry name" value="HotDog_dom_sf"/>
</dbReference>
<keyword evidence="4" id="KW-1185">Reference proteome</keyword>
<dbReference type="AlphaFoldDB" id="S0G7M4"/>
<dbReference type="EC" id="3.1.2.-" evidence="3"/>
<reference evidence="3 4" key="1">
    <citation type="journal article" date="2013" name="Genome Announc.">
        <title>Draft Genome Sequence of Desulfotignum phosphitoxidans DSM 13687 Strain FiPS-3.</title>
        <authorList>
            <person name="Poehlein A."/>
            <person name="Daniel R."/>
            <person name="Simeonova D.D."/>
        </authorList>
    </citation>
    <scope>NUCLEOTIDE SEQUENCE [LARGE SCALE GENOMIC DNA]</scope>
    <source>
        <strain evidence="3 4">DSM 13687</strain>
    </source>
</reference>